<keyword evidence="5" id="KW-0206">Cytoskeleton</keyword>
<feature type="region of interest" description="Disordered" evidence="10">
    <location>
        <begin position="157"/>
        <end position="181"/>
    </location>
</feature>
<evidence type="ECO:0000259" key="11">
    <source>
        <dbReference type="PROSITE" id="PS51229"/>
    </source>
</evidence>
<dbReference type="PANTHER" id="PTHR12281:SF6">
    <property type="entry name" value="DCN1-LIKE PROTEIN 5"/>
    <property type="match status" value="1"/>
</dbReference>
<dbReference type="GO" id="GO:0031624">
    <property type="term" value="F:ubiquitin conjugating enzyme binding"/>
    <property type="evidence" value="ECO:0007669"/>
    <property type="project" value="TreeGrafter"/>
</dbReference>
<evidence type="ECO:0000313" key="12">
    <source>
        <dbReference type="Ensembl" id="ENSLCNP00005016691.1"/>
    </source>
</evidence>
<feature type="region of interest" description="Disordered" evidence="10">
    <location>
        <begin position="212"/>
        <end position="246"/>
    </location>
</feature>
<evidence type="ECO:0000256" key="1">
    <source>
        <dbReference type="ARBA" id="ARBA00004123"/>
    </source>
</evidence>
<organism evidence="12 13">
    <name type="scientific">Lynx canadensis</name>
    <name type="common">Canada lynx</name>
    <name type="synonym">Felis canadensis</name>
    <dbReference type="NCBI Taxonomy" id="61383"/>
    <lineage>
        <taxon>Eukaryota</taxon>
        <taxon>Metazoa</taxon>
        <taxon>Chordata</taxon>
        <taxon>Craniata</taxon>
        <taxon>Vertebrata</taxon>
        <taxon>Euteleostomi</taxon>
        <taxon>Mammalia</taxon>
        <taxon>Eutheria</taxon>
        <taxon>Laurasiatheria</taxon>
        <taxon>Carnivora</taxon>
        <taxon>Feliformia</taxon>
        <taxon>Felidae</taxon>
        <taxon>Felinae</taxon>
        <taxon>Lynx</taxon>
    </lineage>
</organism>
<evidence type="ECO:0000256" key="3">
    <source>
        <dbReference type="ARBA" id="ARBA00022490"/>
    </source>
</evidence>
<evidence type="ECO:0000256" key="8">
    <source>
        <dbReference type="ARBA" id="ARBA00046585"/>
    </source>
</evidence>
<dbReference type="FunFam" id="1.10.238.200:FF:000002">
    <property type="entry name" value="DCN1-like protein"/>
    <property type="match status" value="1"/>
</dbReference>
<dbReference type="Ensembl" id="ENSLCNT00005018729.1">
    <property type="protein sequence ID" value="ENSLCNP00005016691.1"/>
    <property type="gene ID" value="ENSLCNG00005010997.1"/>
</dbReference>
<evidence type="ECO:0000256" key="6">
    <source>
        <dbReference type="ARBA" id="ARBA00023242"/>
    </source>
</evidence>
<feature type="compositionally biased region" description="Low complexity" evidence="10">
    <location>
        <begin position="99"/>
        <end position="116"/>
    </location>
</feature>
<protein>
    <recommendedName>
        <fullName evidence="9">DCN1-like protein</fullName>
    </recommendedName>
    <alternativeName>
        <fullName evidence="9">Defective in cullin neddylation protein 1-like protein</fullName>
    </alternativeName>
</protein>
<comment type="subcellular location">
    <subcellularLocation>
        <location evidence="2">Cytoplasm</location>
        <location evidence="2">Cytoskeleton</location>
        <location evidence="2">Spindle</location>
    </subcellularLocation>
    <subcellularLocation>
        <location evidence="1">Nucleus</location>
    </subcellularLocation>
</comment>
<proteinExistence type="predicted"/>
<evidence type="ECO:0000256" key="2">
    <source>
        <dbReference type="ARBA" id="ARBA00004186"/>
    </source>
</evidence>
<dbReference type="Proteomes" id="UP000472241">
    <property type="component" value="Unplaced"/>
</dbReference>
<dbReference type="GO" id="GO:0097602">
    <property type="term" value="F:cullin family protein binding"/>
    <property type="evidence" value="ECO:0007669"/>
    <property type="project" value="TreeGrafter"/>
</dbReference>
<dbReference type="AlphaFoldDB" id="A0A667GN55"/>
<dbReference type="GO" id="GO:0045116">
    <property type="term" value="P:protein neddylation"/>
    <property type="evidence" value="ECO:0007669"/>
    <property type="project" value="TreeGrafter"/>
</dbReference>
<keyword evidence="13" id="KW-1185">Reference proteome</keyword>
<feature type="domain" description="DCUN1" evidence="11">
    <location>
        <begin position="265"/>
        <end position="377"/>
    </location>
</feature>
<dbReference type="PROSITE" id="PS51229">
    <property type="entry name" value="DCUN1"/>
    <property type="match status" value="1"/>
</dbReference>
<dbReference type="InterPro" id="IPR005176">
    <property type="entry name" value="PONY_dom"/>
</dbReference>
<dbReference type="InterPro" id="IPR014764">
    <property type="entry name" value="DCN-prot"/>
</dbReference>
<evidence type="ECO:0000256" key="5">
    <source>
        <dbReference type="ARBA" id="ARBA00023212"/>
    </source>
</evidence>
<dbReference type="GO" id="GO:0000151">
    <property type="term" value="C:ubiquitin ligase complex"/>
    <property type="evidence" value="ECO:0007669"/>
    <property type="project" value="TreeGrafter"/>
</dbReference>
<evidence type="ECO:0000313" key="13">
    <source>
        <dbReference type="Proteomes" id="UP000472241"/>
    </source>
</evidence>
<reference evidence="12" key="1">
    <citation type="submission" date="2025-08" db="UniProtKB">
        <authorList>
            <consortium name="Ensembl"/>
        </authorList>
    </citation>
    <scope>IDENTIFICATION</scope>
</reference>
<keyword evidence="6" id="KW-0539">Nucleus</keyword>
<dbReference type="GO" id="GO:0005819">
    <property type="term" value="C:spindle"/>
    <property type="evidence" value="ECO:0007669"/>
    <property type="project" value="UniProtKB-SubCell"/>
</dbReference>
<feature type="compositionally biased region" description="Basic residues" evidence="10">
    <location>
        <begin position="231"/>
        <end position="244"/>
    </location>
</feature>
<comment type="subunit">
    <text evidence="8">Part of a complex that contains DCUN1D5, CUL1 and RBX1; this interaction is bridged by CUL1. Interacts (via the DCUN1 domain) with the unneddylated cullins: interacts with CUL1, CUL2, CUL3, CUL4A, CUL4B and CUL5; these interactions promote the cullin neddylation and the identity of the cullin dictates the affinity of the interaction. Interacts (via DCUN1 domain) with UBE2M (N-terminally acetylated form) and probably with UBE2F (N-terminally acetylated form). May also interact with regulators or subunits of cullin-RING ligases such as RBX1, RNF7, ELOB and DDB1; these interactions are bridged by cullins. Interacts with CAND1; this interaction is bridged by cullins and strongly inhibits the neddylation of cullins. These CAND-cullin-DCNL complexes can only be neddylated in the presence of a substrate adapter.</text>
</comment>
<evidence type="ECO:0000256" key="4">
    <source>
        <dbReference type="ARBA" id="ARBA00022553"/>
    </source>
</evidence>
<feature type="region of interest" description="Disordered" evidence="10">
    <location>
        <begin position="69"/>
        <end position="116"/>
    </location>
</feature>
<evidence type="ECO:0000256" key="10">
    <source>
        <dbReference type="SAM" id="MobiDB-lite"/>
    </source>
</evidence>
<feature type="region of interest" description="Disordered" evidence="10">
    <location>
        <begin position="1"/>
        <end position="57"/>
    </location>
</feature>
<gene>
    <name evidence="12" type="primary">DCUN1D5</name>
</gene>
<reference evidence="12" key="2">
    <citation type="submission" date="2025-09" db="UniProtKB">
        <authorList>
            <consortium name="Ensembl"/>
        </authorList>
    </citation>
    <scope>IDENTIFICATION</scope>
</reference>
<dbReference type="InterPro" id="IPR042460">
    <property type="entry name" value="DCN1-like_PONY"/>
</dbReference>
<sequence>KAAGPGEALLAGRPAPTAPNQGEGPAVREREAAAGPGETCPGRGGSGRARPSRGRARVHLGVLYQPLGAAGFQGCPQTSRGVTPRFPRRAGSPPPPTEALPARPAAAAPRPRPLPAASAALASLPALGGSRPGQSEPPALRVCEWWRCRAVRVLSSRRERAAVPPGQERPRPRAEDQEGTWGRAAAALGRAGAGWRPRSCACCCPWDPGAGTEASPADSDPLPRLPWPPRRGGRKMPVKKKRKSPGVAAAVAEDGGLKKCKISRCDCTEKLQNKFDFLRSQLNDISSFKNIYRYAFDFARDKDQRSLDIDTAKSMLALLLGRTWPLFSVFYQYLEQSKYRVMNKDQWYNVLEFSRTVHADLSNYDEDVLVSIITVFS</sequence>
<dbReference type="PANTHER" id="PTHR12281">
    <property type="entry name" value="RP42 RELATED"/>
    <property type="match status" value="1"/>
</dbReference>
<comment type="function">
    <text evidence="7">Contributes to the neddylation of all cullins by transferring NEDD8 from N-terminally acetylated NEDD8-conjugating E2s enzyme to different cullin C-terminal domain-RBX complexes which is necessary for the activation of cullin-RING E3 ubiquitin ligases (CRLs). May play a role in DNA damage response and may participate in cell proliferation and anchorage-independent cell growth.</text>
</comment>
<keyword evidence="4" id="KW-0597">Phosphoprotein</keyword>
<evidence type="ECO:0000256" key="7">
    <source>
        <dbReference type="ARBA" id="ARBA00046111"/>
    </source>
</evidence>
<name>A0A667GN55_LYNCA</name>
<evidence type="ECO:0000256" key="9">
    <source>
        <dbReference type="RuleBase" id="RU363131"/>
    </source>
</evidence>
<dbReference type="GO" id="GO:0032182">
    <property type="term" value="F:ubiquitin-like protein binding"/>
    <property type="evidence" value="ECO:0007669"/>
    <property type="project" value="TreeGrafter"/>
</dbReference>
<dbReference type="Gene3D" id="1.10.238.200">
    <property type="entry name" value="Cullin, PONY binding domain"/>
    <property type="match status" value="1"/>
</dbReference>
<dbReference type="Pfam" id="PF03556">
    <property type="entry name" value="Cullin_binding"/>
    <property type="match status" value="1"/>
</dbReference>
<dbReference type="GO" id="GO:0005634">
    <property type="term" value="C:nucleus"/>
    <property type="evidence" value="ECO:0007669"/>
    <property type="project" value="UniProtKB-SubCell"/>
</dbReference>
<accession>A0A667GN55</accession>
<keyword evidence="3" id="KW-0963">Cytoplasm</keyword>